<organism evidence="5 6">
    <name type="scientific">Stella humosa</name>
    <dbReference type="NCBI Taxonomy" id="94"/>
    <lineage>
        <taxon>Bacteria</taxon>
        <taxon>Pseudomonadati</taxon>
        <taxon>Pseudomonadota</taxon>
        <taxon>Alphaproteobacteria</taxon>
        <taxon>Rhodospirillales</taxon>
        <taxon>Stellaceae</taxon>
        <taxon>Stella</taxon>
    </lineage>
</organism>
<dbReference type="OrthoDB" id="7631435at2"/>
<keyword evidence="1" id="KW-0479">Metal-binding</keyword>
<evidence type="ECO:0000313" key="5">
    <source>
        <dbReference type="EMBL" id="ROQ01420.1"/>
    </source>
</evidence>
<evidence type="ECO:0000256" key="2">
    <source>
        <dbReference type="ARBA" id="ARBA00022737"/>
    </source>
</evidence>
<accession>A0A3N1MFH1</accession>
<dbReference type="RefSeq" id="WP_123688796.1">
    <property type="nucleotide sequence ID" value="NZ_AP019700.1"/>
</dbReference>
<keyword evidence="6" id="KW-1185">Reference proteome</keyword>
<name>A0A3N1MFH1_9PROT</name>
<feature type="domain" description="EF-hand" evidence="4">
    <location>
        <begin position="29"/>
        <end position="47"/>
    </location>
</feature>
<dbReference type="GO" id="GO:0005509">
    <property type="term" value="F:calcium ion binding"/>
    <property type="evidence" value="ECO:0007669"/>
    <property type="project" value="InterPro"/>
</dbReference>
<dbReference type="Gene3D" id="1.10.238.10">
    <property type="entry name" value="EF-hand"/>
    <property type="match status" value="2"/>
</dbReference>
<sequence length="159" mass="17122">MTYRLLAAATALGLIASVAVAAPHGGNAFIRDYDTNGDGQVTRAEFDAVRDVRFKATDANGDGTLDEAEYVGEYTVRLDAQLAASDLTAEKKTEERQRQVRQAHVRFGALDKNKDQRIDRAEYDTSGAAAFAEQDDDKDGVVTLADAAARRAKRAAAAK</sequence>
<keyword evidence="3" id="KW-0732">Signal</keyword>
<evidence type="ECO:0000256" key="3">
    <source>
        <dbReference type="SAM" id="SignalP"/>
    </source>
</evidence>
<dbReference type="EMBL" id="RJKX01000011">
    <property type="protein sequence ID" value="ROQ01420.1"/>
    <property type="molecule type" value="Genomic_DNA"/>
</dbReference>
<gene>
    <name evidence="5" type="ORF">EDC65_0599</name>
</gene>
<dbReference type="InterPro" id="IPR002048">
    <property type="entry name" value="EF_hand_dom"/>
</dbReference>
<dbReference type="SUPFAM" id="SSF47473">
    <property type="entry name" value="EF-hand"/>
    <property type="match status" value="1"/>
</dbReference>
<dbReference type="PANTHER" id="PTHR10827">
    <property type="entry name" value="RETICULOCALBIN"/>
    <property type="match status" value="1"/>
</dbReference>
<evidence type="ECO:0000256" key="1">
    <source>
        <dbReference type="ARBA" id="ARBA00022723"/>
    </source>
</evidence>
<feature type="domain" description="EF-hand" evidence="4">
    <location>
        <begin position="51"/>
        <end position="70"/>
    </location>
</feature>
<dbReference type="InterPro" id="IPR018247">
    <property type="entry name" value="EF_Hand_1_Ca_BS"/>
</dbReference>
<feature type="chain" id="PRO_5018113588" evidence="3">
    <location>
        <begin position="22"/>
        <end position="159"/>
    </location>
</feature>
<dbReference type="PROSITE" id="PS00018">
    <property type="entry name" value="EF_HAND_1"/>
    <property type="match status" value="3"/>
</dbReference>
<dbReference type="AlphaFoldDB" id="A0A3N1MFH1"/>
<comment type="caution">
    <text evidence="5">The sequence shown here is derived from an EMBL/GenBank/DDBJ whole genome shotgun (WGS) entry which is preliminary data.</text>
</comment>
<feature type="signal peptide" evidence="3">
    <location>
        <begin position="1"/>
        <end position="21"/>
    </location>
</feature>
<protein>
    <submittedName>
        <fullName evidence="5">EF hand domain-containing protein</fullName>
    </submittedName>
</protein>
<evidence type="ECO:0000313" key="6">
    <source>
        <dbReference type="Proteomes" id="UP000278222"/>
    </source>
</evidence>
<dbReference type="Pfam" id="PF13202">
    <property type="entry name" value="EF-hand_5"/>
    <property type="match status" value="2"/>
</dbReference>
<keyword evidence="2" id="KW-0677">Repeat</keyword>
<dbReference type="Proteomes" id="UP000278222">
    <property type="component" value="Unassembled WGS sequence"/>
</dbReference>
<dbReference type="PANTHER" id="PTHR10827:SF98">
    <property type="entry name" value="45 KDA CALCIUM-BINDING PROTEIN"/>
    <property type="match status" value="1"/>
</dbReference>
<dbReference type="InterPro" id="IPR011992">
    <property type="entry name" value="EF-hand-dom_pair"/>
</dbReference>
<proteinExistence type="predicted"/>
<evidence type="ECO:0000259" key="4">
    <source>
        <dbReference type="Pfam" id="PF13202"/>
    </source>
</evidence>
<reference evidence="5 6" key="1">
    <citation type="submission" date="2018-11" db="EMBL/GenBank/DDBJ databases">
        <title>Genomic Encyclopedia of Type Strains, Phase IV (KMG-IV): sequencing the most valuable type-strain genomes for metagenomic binning, comparative biology and taxonomic classification.</title>
        <authorList>
            <person name="Goeker M."/>
        </authorList>
    </citation>
    <scope>NUCLEOTIDE SEQUENCE [LARGE SCALE GENOMIC DNA]</scope>
    <source>
        <strain evidence="5 6">DSM 5900</strain>
    </source>
</reference>